<dbReference type="PANTHER" id="PTHR48107">
    <property type="entry name" value="NADPH-DEPENDENT ALDEHYDE REDUCTASE-LIKE PROTEIN, CHLOROPLASTIC-RELATED"/>
    <property type="match status" value="1"/>
</dbReference>
<dbReference type="SUPFAM" id="SSF51735">
    <property type="entry name" value="NAD(P)-binding Rossmann-fold domains"/>
    <property type="match status" value="1"/>
</dbReference>
<comment type="similarity">
    <text evidence="1">Belongs to the short-chain dehydrogenases/reductases (SDR) family.</text>
</comment>
<dbReference type="AlphaFoldDB" id="A0A8H3UJS8"/>
<gene>
    <name evidence="3" type="ORF">EG328_005966</name>
</gene>
<dbReference type="GO" id="GO:0016614">
    <property type="term" value="F:oxidoreductase activity, acting on CH-OH group of donors"/>
    <property type="evidence" value="ECO:0007669"/>
    <property type="project" value="UniProtKB-ARBA"/>
</dbReference>
<dbReference type="PANTHER" id="PTHR48107:SF7">
    <property type="entry name" value="RE15974P"/>
    <property type="match status" value="1"/>
</dbReference>
<evidence type="ECO:0000313" key="3">
    <source>
        <dbReference type="EMBL" id="KAE9970950.1"/>
    </source>
</evidence>
<name>A0A8H3UJS8_VENIN</name>
<keyword evidence="2" id="KW-0560">Oxidoreductase</keyword>
<dbReference type="EMBL" id="WNWS01000314">
    <property type="protein sequence ID" value="KAE9970950.1"/>
    <property type="molecule type" value="Genomic_DNA"/>
</dbReference>
<protein>
    <submittedName>
        <fullName evidence="3">Uncharacterized protein</fullName>
    </submittedName>
</protein>
<accession>A0A8H3UJS8</accession>
<dbReference type="Proteomes" id="UP000447873">
    <property type="component" value="Unassembled WGS sequence"/>
</dbReference>
<proteinExistence type="inferred from homology"/>
<dbReference type="Pfam" id="PF00106">
    <property type="entry name" value="adh_short"/>
    <property type="match status" value="1"/>
</dbReference>
<dbReference type="Gene3D" id="3.40.50.720">
    <property type="entry name" value="NAD(P)-binding Rossmann-like Domain"/>
    <property type="match status" value="1"/>
</dbReference>
<dbReference type="InterPro" id="IPR036291">
    <property type="entry name" value="NAD(P)-bd_dom_sf"/>
</dbReference>
<reference evidence="3 4" key="1">
    <citation type="submission" date="2018-12" db="EMBL/GenBank/DDBJ databases">
        <title>Venturia inaequalis Genome Resource.</title>
        <authorList>
            <person name="Lichtner F.J."/>
        </authorList>
    </citation>
    <scope>NUCLEOTIDE SEQUENCE [LARGE SCALE GENOMIC DNA]</scope>
    <source>
        <strain evidence="3 4">120213</strain>
    </source>
</reference>
<comment type="caution">
    <text evidence="3">The sequence shown here is derived from an EMBL/GenBank/DDBJ whole genome shotgun (WGS) entry which is preliminary data.</text>
</comment>
<evidence type="ECO:0000256" key="1">
    <source>
        <dbReference type="ARBA" id="ARBA00006484"/>
    </source>
</evidence>
<evidence type="ECO:0000313" key="4">
    <source>
        <dbReference type="Proteomes" id="UP000447873"/>
    </source>
</evidence>
<sequence>MAPTRQARTLEDKVAVVTGISRGIGHAIAFDLASRGAKVTITCSSDRSKTTTDVLIARIEPEAKSEAMVGLWQ</sequence>
<organism evidence="3 4">
    <name type="scientific">Venturia inaequalis</name>
    <name type="common">Apple scab fungus</name>
    <dbReference type="NCBI Taxonomy" id="5025"/>
    <lineage>
        <taxon>Eukaryota</taxon>
        <taxon>Fungi</taxon>
        <taxon>Dikarya</taxon>
        <taxon>Ascomycota</taxon>
        <taxon>Pezizomycotina</taxon>
        <taxon>Dothideomycetes</taxon>
        <taxon>Pleosporomycetidae</taxon>
        <taxon>Venturiales</taxon>
        <taxon>Venturiaceae</taxon>
        <taxon>Venturia</taxon>
    </lineage>
</organism>
<dbReference type="InterPro" id="IPR002347">
    <property type="entry name" value="SDR_fam"/>
</dbReference>
<evidence type="ECO:0000256" key="2">
    <source>
        <dbReference type="ARBA" id="ARBA00023002"/>
    </source>
</evidence>